<accession>A0A5S4ZMT9</accession>
<dbReference type="AlphaFoldDB" id="A0A5S4ZMT9"/>
<dbReference type="Proteomes" id="UP000323166">
    <property type="component" value="Unassembled WGS sequence"/>
</dbReference>
<proteinExistence type="predicted"/>
<dbReference type="RefSeq" id="WP_166512768.1">
    <property type="nucleotide sequence ID" value="NZ_VNHM01000024.1"/>
</dbReference>
<organism evidence="2 3">
    <name type="scientific">Desulfallas thermosapovorans DSM 6562</name>
    <dbReference type="NCBI Taxonomy" id="1121431"/>
    <lineage>
        <taxon>Bacteria</taxon>
        <taxon>Bacillati</taxon>
        <taxon>Bacillota</taxon>
        <taxon>Clostridia</taxon>
        <taxon>Eubacteriales</taxon>
        <taxon>Desulfallaceae</taxon>
        <taxon>Desulfallas</taxon>
    </lineage>
</organism>
<keyword evidence="3" id="KW-1185">Reference proteome</keyword>
<reference evidence="2 3" key="1">
    <citation type="submission" date="2019-07" db="EMBL/GenBank/DDBJ databases">
        <title>Genomic Encyclopedia of Type Strains, Phase I: the one thousand microbial genomes (KMG-I) project.</title>
        <authorList>
            <person name="Kyrpides N."/>
        </authorList>
    </citation>
    <scope>NUCLEOTIDE SEQUENCE [LARGE SCALE GENOMIC DNA]</scope>
    <source>
        <strain evidence="2 3">DSM 6562</strain>
    </source>
</reference>
<evidence type="ECO:0000313" key="2">
    <source>
        <dbReference type="EMBL" id="TYO92743.1"/>
    </source>
</evidence>
<name>A0A5S4ZMT9_9FIRM</name>
<comment type="caution">
    <text evidence="2">The sequence shown here is derived from an EMBL/GenBank/DDBJ whole genome shotgun (WGS) entry which is preliminary data.</text>
</comment>
<feature type="signal peptide" evidence="1">
    <location>
        <begin position="1"/>
        <end position="21"/>
    </location>
</feature>
<keyword evidence="1" id="KW-0732">Signal</keyword>
<protein>
    <submittedName>
        <fullName evidence="2">Uncharacterized protein</fullName>
    </submittedName>
</protein>
<dbReference type="PROSITE" id="PS51257">
    <property type="entry name" value="PROKAR_LIPOPROTEIN"/>
    <property type="match status" value="1"/>
</dbReference>
<dbReference type="EMBL" id="VNHM01000024">
    <property type="protein sequence ID" value="TYO92743.1"/>
    <property type="molecule type" value="Genomic_DNA"/>
</dbReference>
<gene>
    <name evidence="2" type="ORF">LX24_02838</name>
</gene>
<feature type="chain" id="PRO_5039333343" evidence="1">
    <location>
        <begin position="22"/>
        <end position="301"/>
    </location>
</feature>
<evidence type="ECO:0000256" key="1">
    <source>
        <dbReference type="SAM" id="SignalP"/>
    </source>
</evidence>
<sequence length="301" mass="33774">MKSNFWIALMLLMCISLLGCTTENNQTQPPKQISQENQEMVVENLVKEFGDKLKSVSLLAPADVVKESMQENYSDIVSPTLLAQWQANPQEAPGRMLSSPWPDHIDIITINKLPDDNGYEVTGEIIEITSSEEVNGGVAAKRPITLVAKEVNGRWLIDAVTLGEYGEGSSIIYQNAEYGFSFSLPESWQGYKIINEKWEGFKPGQQEGNASETGPMISIRHPQWTAQNPRQDIPILVFTLAQWNSLQRDEFHIGAAPMGPKEIGRNNNYVFALPARYNYAFPTGYEEVENILENKPLKPLE</sequence>
<evidence type="ECO:0000313" key="3">
    <source>
        <dbReference type="Proteomes" id="UP000323166"/>
    </source>
</evidence>